<evidence type="ECO:0000313" key="1">
    <source>
        <dbReference type="EMBL" id="CUP43886.1"/>
    </source>
</evidence>
<dbReference type="RefSeq" id="WP_055282558.1">
    <property type="nucleotide sequence ID" value="NZ_CZAY01000007.1"/>
</dbReference>
<protein>
    <submittedName>
        <fullName evidence="1">Uncharacterized protein</fullName>
    </submittedName>
</protein>
<evidence type="ECO:0000313" key="2">
    <source>
        <dbReference type="Proteomes" id="UP000095485"/>
    </source>
</evidence>
<accession>A0A174N810</accession>
<dbReference type="GeneID" id="96228440"/>
<reference evidence="1 2" key="1">
    <citation type="submission" date="2015-09" db="EMBL/GenBank/DDBJ databases">
        <authorList>
            <consortium name="Pathogen Informatics"/>
        </authorList>
    </citation>
    <scope>NUCLEOTIDE SEQUENCE [LARGE SCALE GENOMIC DNA]</scope>
    <source>
        <strain evidence="1 2">2789STDY5834914</strain>
    </source>
</reference>
<organism evidence="1 2">
    <name type="scientific">Dorea longicatena</name>
    <dbReference type="NCBI Taxonomy" id="88431"/>
    <lineage>
        <taxon>Bacteria</taxon>
        <taxon>Bacillati</taxon>
        <taxon>Bacillota</taxon>
        <taxon>Clostridia</taxon>
        <taxon>Lachnospirales</taxon>
        <taxon>Lachnospiraceae</taxon>
        <taxon>Dorea</taxon>
    </lineage>
</organism>
<dbReference type="Proteomes" id="UP000095485">
    <property type="component" value="Unassembled WGS sequence"/>
</dbReference>
<dbReference type="OrthoDB" id="9795921at2"/>
<name>A0A174N810_9FIRM</name>
<dbReference type="EMBL" id="CZAY01000007">
    <property type="protein sequence ID" value="CUP43886.1"/>
    <property type="molecule type" value="Genomic_DNA"/>
</dbReference>
<gene>
    <name evidence="1" type="ORF">ERS852526_01149</name>
</gene>
<dbReference type="AlphaFoldDB" id="A0A174N810"/>
<sequence>MGRAKKKPEYDQNRIMEQFQNCIVEAYTSGIADGTGISLRQVSEEFCITLMKTRKILITAGIYHTENSEQINSMRKRGMNIPEIMKATGLSKSSVHSYLPYTKMIYNVDELSLYAERCRMYRKRKQAIEQLQICKGASLECVEKYLWSTIEIFSGYSFTTVKGLRFRYGVNGNEIQINRKKKSITRSSVKVALKATLEKNGNINGPKKLGVFGASYLYPMFLRFGLIDTERKLNGHLPDMDNI</sequence>
<proteinExistence type="predicted"/>